<comment type="caution">
    <text evidence="3">The sequence shown here is derived from an EMBL/GenBank/DDBJ whole genome shotgun (WGS) entry which is preliminary data.</text>
</comment>
<evidence type="ECO:0000313" key="4">
    <source>
        <dbReference type="Proteomes" id="UP000584670"/>
    </source>
</evidence>
<name>A0A7X1MBX9_9ACTN</name>
<dbReference type="RefSeq" id="WP_186285128.1">
    <property type="nucleotide sequence ID" value="NZ_JACMSF010000034.1"/>
</dbReference>
<dbReference type="GO" id="GO:0003677">
    <property type="term" value="F:DNA binding"/>
    <property type="evidence" value="ECO:0007669"/>
    <property type="project" value="InterPro"/>
</dbReference>
<evidence type="ECO:0000313" key="3">
    <source>
        <dbReference type="EMBL" id="MBC2905273.1"/>
    </source>
</evidence>
<dbReference type="Proteomes" id="UP000584670">
    <property type="component" value="Unassembled WGS sequence"/>
</dbReference>
<dbReference type="InterPro" id="IPR010982">
    <property type="entry name" value="Lambda_DNA-bd_dom_sf"/>
</dbReference>
<dbReference type="Gene3D" id="1.10.260.40">
    <property type="entry name" value="lambda repressor-like DNA-binding domains"/>
    <property type="match status" value="1"/>
</dbReference>
<dbReference type="Pfam" id="PF13560">
    <property type="entry name" value="HTH_31"/>
    <property type="match status" value="1"/>
</dbReference>
<dbReference type="AlphaFoldDB" id="A0A7X1MBX9"/>
<sequence length="345" mass="37398">MTASATRTRVCANCGRKFKKKVSRGRPSKYCSAACGAALRRKPAPPPDPSLDAAVVEIAHALRAQARDLISDAGEESSSAHLLHKHSGLVRQIEDLEAALVRRGRARGETWEAMGDALKISSSRLRKRWTAEALKRWEKNRDARAAVATHAHMAKPHAALWSTDTAPGTSEAPPGPVPQAGATGNRLAIMISQLQRHSGQTMREIADYALISPSYLSKIAAGTRRPSWHVTERLAEAYQVDPGYLRPVWEASVRPEPDPPPATDPESAALRLNSVLRSLYLSASPPDPWSLRDATAGAPSVGTMAHSLTDPYVPDWDTTGRIVFALNGDLADTERLWQAATAHSR</sequence>
<dbReference type="PROSITE" id="PS50943">
    <property type="entry name" value="HTH_CROC1"/>
    <property type="match status" value="1"/>
</dbReference>
<feature type="domain" description="HTH cro/C1-type" evidence="2">
    <location>
        <begin position="201"/>
        <end position="245"/>
    </location>
</feature>
<evidence type="ECO:0000259" key="2">
    <source>
        <dbReference type="PROSITE" id="PS50943"/>
    </source>
</evidence>
<organism evidence="3 4">
    <name type="scientific">Streptomyces cupreus</name>
    <dbReference type="NCBI Taxonomy" id="2759956"/>
    <lineage>
        <taxon>Bacteria</taxon>
        <taxon>Bacillati</taxon>
        <taxon>Actinomycetota</taxon>
        <taxon>Actinomycetes</taxon>
        <taxon>Kitasatosporales</taxon>
        <taxon>Streptomycetaceae</taxon>
        <taxon>Streptomyces</taxon>
    </lineage>
</organism>
<reference evidence="3 4" key="1">
    <citation type="submission" date="2020-08" db="EMBL/GenBank/DDBJ databases">
        <title>Streptomyces sp. PSKA01 genome sequencing and assembly.</title>
        <authorList>
            <person name="Mandal S."/>
            <person name="Maiti P.K."/>
            <person name="Das P."/>
        </authorList>
    </citation>
    <scope>NUCLEOTIDE SEQUENCE [LARGE SCALE GENOMIC DNA]</scope>
    <source>
        <strain evidence="3 4">PSKA01</strain>
    </source>
</reference>
<dbReference type="InterPro" id="IPR001387">
    <property type="entry name" value="Cro/C1-type_HTH"/>
</dbReference>
<dbReference type="SMART" id="SM00530">
    <property type="entry name" value="HTH_XRE"/>
    <property type="match status" value="1"/>
</dbReference>
<dbReference type="CDD" id="cd00093">
    <property type="entry name" value="HTH_XRE"/>
    <property type="match status" value="1"/>
</dbReference>
<dbReference type="EMBL" id="JACMSF010000034">
    <property type="protein sequence ID" value="MBC2905273.1"/>
    <property type="molecule type" value="Genomic_DNA"/>
</dbReference>
<protein>
    <submittedName>
        <fullName evidence="3">Helix-turn-helix transcriptional regulator</fullName>
    </submittedName>
</protein>
<evidence type="ECO:0000256" key="1">
    <source>
        <dbReference type="SAM" id="MobiDB-lite"/>
    </source>
</evidence>
<keyword evidence="4" id="KW-1185">Reference proteome</keyword>
<feature type="region of interest" description="Disordered" evidence="1">
    <location>
        <begin position="162"/>
        <end position="182"/>
    </location>
</feature>
<proteinExistence type="predicted"/>
<gene>
    <name evidence="3" type="ORF">H4N64_27565</name>
</gene>
<accession>A0A7X1MBX9</accession>
<dbReference type="SUPFAM" id="SSF47413">
    <property type="entry name" value="lambda repressor-like DNA-binding domains"/>
    <property type="match status" value="1"/>
</dbReference>